<gene>
    <name evidence="2" type="ORF">S03H2_04165</name>
</gene>
<dbReference type="Pfam" id="PF02592">
    <property type="entry name" value="Vut_1"/>
    <property type="match status" value="1"/>
</dbReference>
<dbReference type="AlphaFoldDB" id="X1EGC3"/>
<dbReference type="InterPro" id="IPR003744">
    <property type="entry name" value="YhhQ"/>
</dbReference>
<reference evidence="2" key="1">
    <citation type="journal article" date="2014" name="Front. Microbiol.">
        <title>High frequency of phylogenetically diverse reductive dehalogenase-homologous genes in deep subseafloor sedimentary metagenomes.</title>
        <authorList>
            <person name="Kawai M."/>
            <person name="Futagami T."/>
            <person name="Toyoda A."/>
            <person name="Takaki Y."/>
            <person name="Nishi S."/>
            <person name="Hori S."/>
            <person name="Arai W."/>
            <person name="Tsubouchi T."/>
            <person name="Morono Y."/>
            <person name="Uchiyama I."/>
            <person name="Ito T."/>
            <person name="Fujiyama A."/>
            <person name="Inagaki F."/>
            <person name="Takami H."/>
        </authorList>
    </citation>
    <scope>NUCLEOTIDE SEQUENCE</scope>
    <source>
        <strain evidence="2">Expedition CK06-06</strain>
    </source>
</reference>
<dbReference type="EMBL" id="BARU01001625">
    <property type="protein sequence ID" value="GAH19390.1"/>
    <property type="molecule type" value="Genomic_DNA"/>
</dbReference>
<accession>X1EGC3</accession>
<organism evidence="2">
    <name type="scientific">marine sediment metagenome</name>
    <dbReference type="NCBI Taxonomy" id="412755"/>
    <lineage>
        <taxon>unclassified sequences</taxon>
        <taxon>metagenomes</taxon>
        <taxon>ecological metagenomes</taxon>
    </lineage>
</organism>
<comment type="caution">
    <text evidence="2">The sequence shown here is derived from an EMBL/GenBank/DDBJ whole genome shotgun (WGS) entry which is preliminary data.</text>
</comment>
<keyword evidence="1" id="KW-1133">Transmembrane helix</keyword>
<dbReference type="PANTHER" id="PTHR34300:SF2">
    <property type="entry name" value="QUEUOSINE PRECURSOR TRANSPORTER-RELATED"/>
    <property type="match status" value="1"/>
</dbReference>
<evidence type="ECO:0000313" key="2">
    <source>
        <dbReference type="EMBL" id="GAH19390.1"/>
    </source>
</evidence>
<dbReference type="PANTHER" id="PTHR34300">
    <property type="entry name" value="QUEUOSINE PRECURSOR TRANSPORTER-RELATED"/>
    <property type="match status" value="1"/>
</dbReference>
<proteinExistence type="predicted"/>
<feature type="transmembrane region" description="Helical" evidence="1">
    <location>
        <begin position="27"/>
        <end position="53"/>
    </location>
</feature>
<protein>
    <submittedName>
        <fullName evidence="2">Uncharacterized protein</fullName>
    </submittedName>
</protein>
<evidence type="ECO:0000256" key="1">
    <source>
        <dbReference type="SAM" id="Phobius"/>
    </source>
</evidence>
<keyword evidence="1" id="KW-0812">Transmembrane</keyword>
<keyword evidence="1" id="KW-0472">Membrane</keyword>
<sequence>MKIATKGRWLWTRTIGSTIVGQGLDTAVFITIAYIGRFGLSFIAITILTHWLLKTGYETAATPFTYAVVNFLKKKEAIDTFDYETNFNPGCFNTRYAAFLNQHKVRVIRWSLAKKVEANPCSPVMKMAGSDQSIPTIITRSD</sequence>
<name>X1EGC3_9ZZZZ</name>